<keyword evidence="2" id="KW-1185">Reference proteome</keyword>
<dbReference type="Proteomes" id="UP000789366">
    <property type="component" value="Unassembled WGS sequence"/>
</dbReference>
<feature type="non-terminal residue" evidence="1">
    <location>
        <position position="51"/>
    </location>
</feature>
<protein>
    <submittedName>
        <fullName evidence="1">9087_t:CDS:1</fullName>
    </submittedName>
</protein>
<sequence>IPNIHEFYQIHKFAMYLKFVHQDYMKYGIEEDEHIILQNCQNSTYILEAKA</sequence>
<evidence type="ECO:0000313" key="1">
    <source>
        <dbReference type="EMBL" id="CAG8710208.1"/>
    </source>
</evidence>
<gene>
    <name evidence="1" type="ORF">SPELUC_LOCUS11771</name>
</gene>
<dbReference type="EMBL" id="CAJVPW010025794">
    <property type="protein sequence ID" value="CAG8710208.1"/>
    <property type="molecule type" value="Genomic_DNA"/>
</dbReference>
<proteinExistence type="predicted"/>
<comment type="caution">
    <text evidence="1">The sequence shown here is derived from an EMBL/GenBank/DDBJ whole genome shotgun (WGS) entry which is preliminary data.</text>
</comment>
<feature type="non-terminal residue" evidence="1">
    <location>
        <position position="1"/>
    </location>
</feature>
<name>A0ACA9PJR5_9GLOM</name>
<accession>A0ACA9PJR5</accession>
<organism evidence="1 2">
    <name type="scientific">Cetraspora pellucida</name>
    <dbReference type="NCBI Taxonomy" id="1433469"/>
    <lineage>
        <taxon>Eukaryota</taxon>
        <taxon>Fungi</taxon>
        <taxon>Fungi incertae sedis</taxon>
        <taxon>Mucoromycota</taxon>
        <taxon>Glomeromycotina</taxon>
        <taxon>Glomeromycetes</taxon>
        <taxon>Diversisporales</taxon>
        <taxon>Gigasporaceae</taxon>
        <taxon>Cetraspora</taxon>
    </lineage>
</organism>
<evidence type="ECO:0000313" key="2">
    <source>
        <dbReference type="Proteomes" id="UP000789366"/>
    </source>
</evidence>
<reference evidence="1" key="1">
    <citation type="submission" date="2021-06" db="EMBL/GenBank/DDBJ databases">
        <authorList>
            <person name="Kallberg Y."/>
            <person name="Tangrot J."/>
            <person name="Rosling A."/>
        </authorList>
    </citation>
    <scope>NUCLEOTIDE SEQUENCE</scope>
    <source>
        <strain evidence="1">28 12/20/2015</strain>
    </source>
</reference>